<feature type="region of interest" description="Disordered" evidence="2">
    <location>
        <begin position="1386"/>
        <end position="1430"/>
    </location>
</feature>
<name>A0A6L2KQ35_TANCI</name>
<dbReference type="InterPro" id="IPR013103">
    <property type="entry name" value="RVT_2"/>
</dbReference>
<feature type="region of interest" description="Disordered" evidence="2">
    <location>
        <begin position="1275"/>
        <end position="1302"/>
    </location>
</feature>
<sequence length="1597" mass="180727">MKARRTLLMALPNKDQLKFHSYKYAKLLMEAIEKRYGGNLESKKLKIQGEVIEQEDINLKLLRSLPSEWKTHALIWRNKADIETISLDELYNNLKIYEPKLTGSSSTSQNLLNVAFVSFNSTNSTSCTNEADNTAFGASTAHSQGNTVNSTSVDNISDVVICAFLISQANSPQLSREDLEQIDPDDLEEIDLHWEMAILTIRARRAPKNQENRGREYGRKTMPMENPTKHALIAQDGIEGYDWSYQAKEEHLTNYALMALTSLGSCFSLDSEIDSCSRTCIKAYATLKEQYDSLYSDYKKSQFNLVSYKAGLQYVEERLAHYNKNEVVFEEKINILNLEVKLRDNALVENTKKLEKAEKERDELKLTLEKFQNPSKSLNNLLENQVSDKVKTGLGYKAASPVVESVVNSSKMLKNRENVKSRSDKGYHVVLPPYTWNYIPPKPNLTFIDEQVESDSVDVVSNVASSDVKTVESKHESVNVKNKGVYNTIETKLVRKNSFSPPIIEDWNFDDESEVEFVTKVKVKTVRPSIEKIKFVMSARKPISNAFIRGHSQVIRPYNKYSAYKKTIFNKMVNTVRVKDTTDREREVETNVIFLIIKIMMVDLFPLEMVKAEFLAKENLMEKPDEGFFVGYYVVSKAMRVFNKKTGIVKETLSIRFLENAPNVKGNGPDCLFDIDSLTISMNYELVVAGKQTNGIPGTKDNIDACQAEKKKVPKQEYILIPIFITDLLISQGPKDSVVDARKKAIETKHINSTNSLNNVVLSVNTAGPSFANTASPSHINAVGTPASTNSFKEHPFERFSPFKNAFSLPHVSIVTLINDTGIFGNAYDDEAVEEEVDMNNVVSSYITPDSPVTKFLKDHPKDQGYTQEEGIDYDEAFDPVARIEAIRHKDDILLVQVYVDDIIFTSTKKELSTEFEKLMQDKFQMSSMGELSFFLGLQVQQKSDGIFISQEKYVVEILKKFDFTTVKKASTQIEPNKALVKDAMAEDVDVHLYRSMMGSLMYLIAFRPDITFAVCACQPKLGLWYPKDSPFDLEAYSDSDYVGASLDRKSITGESDGFEQIVDFLNANPIKYALTVRPTIYTSCIKQFWTSAKVKTVNDDVRLQALVDGKKRKHKPRRKQREATEVPHTEPQAGERVPTPSHDPLHSEQTKTNQAAEIEKLKIRVKRLKGKKRNHGLKRLYKVRLSARVESSKDEEGLGDQEDASKQGRIAEIDSNEDLFLIDETAQDQGRIKDQDLFRVHDLDGDEVFVNVTTGEDVEQDATVAKSVEAAKPKAKGVTIQEPSEFRTTSPQQPSQPSQATEKCKGIMVEPEKTLKKKDQIALDEEVARKLEAEMKAEIDVEERIEREKNEANRAIIKEWDDVQATIDADRQVNTFVDMNTENVEESLKKSQAKVTEGSSKRAGQELEQESAKKQKLAEQEQAKVPDDDTAELKRCLEIVLEDVAIKATPLSSKSPTIVDYKIYKKGKKSYFKSSGDELNICHHSSINRNITFSARHMNTLLVVGSPSIHARNNHNVKGSQLVKDLHADRLKMVKELDLLRESIKISKSSRNMLEEEAIRLRLLLEEYEAFSLKCRGCKDKEATKSSLCSQDDVLN</sequence>
<evidence type="ECO:0000313" key="4">
    <source>
        <dbReference type="EMBL" id="GEU50880.1"/>
    </source>
</evidence>
<comment type="caution">
    <text evidence="4">The sequence shown here is derived from an EMBL/GenBank/DDBJ whole genome shotgun (WGS) entry which is preliminary data.</text>
</comment>
<feature type="coiled-coil region" evidence="1">
    <location>
        <begin position="347"/>
        <end position="374"/>
    </location>
</feature>
<dbReference type="EMBL" id="BKCJ010002781">
    <property type="protein sequence ID" value="GEU50880.1"/>
    <property type="molecule type" value="Genomic_DNA"/>
</dbReference>
<feature type="domain" description="Reverse transcriptase Ty1/copia-type" evidence="3">
    <location>
        <begin position="892"/>
        <end position="974"/>
    </location>
</feature>
<dbReference type="Pfam" id="PF07727">
    <property type="entry name" value="RVT_2"/>
    <property type="match status" value="1"/>
</dbReference>
<feature type="region of interest" description="Disordered" evidence="2">
    <location>
        <begin position="1109"/>
        <end position="1157"/>
    </location>
</feature>
<organism evidence="4">
    <name type="scientific">Tanacetum cinerariifolium</name>
    <name type="common">Dalmatian daisy</name>
    <name type="synonym">Chrysanthemum cinerariifolium</name>
    <dbReference type="NCBI Taxonomy" id="118510"/>
    <lineage>
        <taxon>Eukaryota</taxon>
        <taxon>Viridiplantae</taxon>
        <taxon>Streptophyta</taxon>
        <taxon>Embryophyta</taxon>
        <taxon>Tracheophyta</taxon>
        <taxon>Spermatophyta</taxon>
        <taxon>Magnoliopsida</taxon>
        <taxon>eudicotyledons</taxon>
        <taxon>Gunneridae</taxon>
        <taxon>Pentapetalae</taxon>
        <taxon>asterids</taxon>
        <taxon>campanulids</taxon>
        <taxon>Asterales</taxon>
        <taxon>Asteraceae</taxon>
        <taxon>Asteroideae</taxon>
        <taxon>Anthemideae</taxon>
        <taxon>Anthemidinae</taxon>
        <taxon>Tanacetum</taxon>
    </lineage>
</organism>
<feature type="compositionally biased region" description="Basic and acidic residues" evidence="2">
    <location>
        <begin position="1400"/>
        <end position="1430"/>
    </location>
</feature>
<dbReference type="PANTHER" id="PTHR11439">
    <property type="entry name" value="GAG-POL-RELATED RETROTRANSPOSON"/>
    <property type="match status" value="1"/>
</dbReference>
<gene>
    <name evidence="4" type="ORF">Tci_022858</name>
</gene>
<dbReference type="SUPFAM" id="SSF56672">
    <property type="entry name" value="DNA/RNA polymerases"/>
    <property type="match status" value="1"/>
</dbReference>
<proteinExistence type="predicted"/>
<dbReference type="InterPro" id="IPR043502">
    <property type="entry name" value="DNA/RNA_pol_sf"/>
</dbReference>
<accession>A0A6L2KQ35</accession>
<reference evidence="4" key="1">
    <citation type="journal article" date="2019" name="Sci. Rep.">
        <title>Draft genome of Tanacetum cinerariifolium, the natural source of mosquito coil.</title>
        <authorList>
            <person name="Yamashiro T."/>
            <person name="Shiraishi A."/>
            <person name="Satake H."/>
            <person name="Nakayama K."/>
        </authorList>
    </citation>
    <scope>NUCLEOTIDE SEQUENCE</scope>
</reference>
<feature type="compositionally biased region" description="Low complexity" evidence="2">
    <location>
        <begin position="1291"/>
        <end position="1300"/>
    </location>
</feature>
<evidence type="ECO:0000256" key="2">
    <source>
        <dbReference type="SAM" id="MobiDB-lite"/>
    </source>
</evidence>
<evidence type="ECO:0000256" key="1">
    <source>
        <dbReference type="SAM" id="Coils"/>
    </source>
</evidence>
<feature type="compositionally biased region" description="Basic residues" evidence="2">
    <location>
        <begin position="1111"/>
        <end position="1121"/>
    </location>
</feature>
<dbReference type="PANTHER" id="PTHR11439:SF509">
    <property type="entry name" value="RNA-DIRECTED DNA POLYMERASE"/>
    <property type="match status" value="1"/>
</dbReference>
<keyword evidence="1" id="KW-0175">Coiled coil</keyword>
<evidence type="ECO:0000259" key="3">
    <source>
        <dbReference type="Pfam" id="PF07727"/>
    </source>
</evidence>
<protein>
    <submittedName>
        <fullName evidence="4">Uncharacterized mitochondrial protein AtMg00810-like</fullName>
    </submittedName>
</protein>